<evidence type="ECO:0000313" key="2">
    <source>
        <dbReference type="Proteomes" id="UP001157381"/>
    </source>
</evidence>
<keyword evidence="2" id="KW-1185">Reference proteome</keyword>
<proteinExistence type="predicted"/>
<accession>A0AAX3AU85</accession>
<sequence length="189" mass="21177">MVSRGNGDGAAESQFRRDLAAKTASLVETLPRADVRPQLGDVLQMMGEKKLLLAQEKDDNFDIDERHSLSDEARDYLNALQTDKLFACRACYHGRVESRCAFHAAYLVDENAGDEYVRFLNSDMGIISRVELYYSHLSAASEEAVWRAQAADVFRKLTGFEGVRALLTHYERAVAADADAAHFECMAYE</sequence>
<dbReference type="InterPro" id="IPR009657">
    <property type="entry name" value="Protein_Ac34"/>
</dbReference>
<protein>
    <recommendedName>
        <fullName evidence="3">Ac34</fullName>
    </recommendedName>
</protein>
<dbReference type="Proteomes" id="UP001157381">
    <property type="component" value="Segment"/>
</dbReference>
<evidence type="ECO:0000313" key="1">
    <source>
        <dbReference type="EMBL" id="UOQ18817.1"/>
    </source>
</evidence>
<dbReference type="GeneID" id="80544212"/>
<name>A0AAX3AU85_9ABAC</name>
<reference evidence="1 2" key="1">
    <citation type="journal article" date="2022" name="Virus Genes">
        <title>The complete genome sequence of an alphabaculovirus from the brown tussock moth, Olene mendosa Hubner, expands our knowledge of lymantriine baculovirus diversity and evolution.</title>
        <authorList>
            <person name="Harrison R.L."/>
            <person name="Rowley D.L."/>
        </authorList>
    </citation>
    <scope>NUCLEOTIDE SEQUENCE [LARGE SCALE GENOMIC DNA]</scope>
    <source>
        <strain evidence="1">435</strain>
    </source>
</reference>
<dbReference type="KEGG" id="vg:80544212"/>
<organism evidence="1 2">
    <name type="scientific">Olene mendosa nucleopolyhedrovirus</name>
    <dbReference type="NCBI Taxonomy" id="2933796"/>
    <lineage>
        <taxon>Viruses</taxon>
        <taxon>Viruses incertae sedis</taxon>
        <taxon>Naldaviricetes</taxon>
        <taxon>Lefavirales</taxon>
        <taxon>Baculoviridae</taxon>
        <taxon>Alphabaculovirus</taxon>
        <taxon>Alphabaculovirus olmendosae</taxon>
    </lineage>
</organism>
<dbReference type="EMBL" id="MZ766431">
    <property type="protein sequence ID" value="UOQ18817.1"/>
    <property type="molecule type" value="Genomic_DNA"/>
</dbReference>
<dbReference type="RefSeq" id="YP_010805318.1">
    <property type="nucleotide sequence ID" value="NC_077147.1"/>
</dbReference>
<dbReference type="Pfam" id="PF06851">
    <property type="entry name" value="DUF1247"/>
    <property type="match status" value="1"/>
</dbReference>
<evidence type="ECO:0008006" key="3">
    <source>
        <dbReference type="Google" id="ProtNLM"/>
    </source>
</evidence>